<protein>
    <recommendedName>
        <fullName evidence="2">Reverse transcriptase domain-containing protein</fullName>
    </recommendedName>
</protein>
<name>A0A6L2LGS0_TANCI</name>
<gene>
    <name evidence="1" type="ORF">Tci_032826</name>
</gene>
<evidence type="ECO:0000313" key="1">
    <source>
        <dbReference type="EMBL" id="GEU60848.1"/>
    </source>
</evidence>
<reference evidence="1" key="1">
    <citation type="journal article" date="2019" name="Sci. Rep.">
        <title>Draft genome of Tanacetum cinerariifolium, the natural source of mosquito coil.</title>
        <authorList>
            <person name="Yamashiro T."/>
            <person name="Shiraishi A."/>
            <person name="Satake H."/>
            <person name="Nakayama K."/>
        </authorList>
    </citation>
    <scope>NUCLEOTIDE SEQUENCE</scope>
</reference>
<dbReference type="EMBL" id="BKCJ010004404">
    <property type="protein sequence ID" value="GEU60848.1"/>
    <property type="molecule type" value="Genomic_DNA"/>
</dbReference>
<organism evidence="1">
    <name type="scientific">Tanacetum cinerariifolium</name>
    <name type="common">Dalmatian daisy</name>
    <name type="synonym">Chrysanthemum cinerariifolium</name>
    <dbReference type="NCBI Taxonomy" id="118510"/>
    <lineage>
        <taxon>Eukaryota</taxon>
        <taxon>Viridiplantae</taxon>
        <taxon>Streptophyta</taxon>
        <taxon>Embryophyta</taxon>
        <taxon>Tracheophyta</taxon>
        <taxon>Spermatophyta</taxon>
        <taxon>Magnoliopsida</taxon>
        <taxon>eudicotyledons</taxon>
        <taxon>Gunneridae</taxon>
        <taxon>Pentapetalae</taxon>
        <taxon>asterids</taxon>
        <taxon>campanulids</taxon>
        <taxon>Asterales</taxon>
        <taxon>Asteraceae</taxon>
        <taxon>Asteroideae</taxon>
        <taxon>Anthemideae</taxon>
        <taxon>Anthemidinae</taxon>
        <taxon>Tanacetum</taxon>
    </lineage>
</organism>
<evidence type="ECO:0008006" key="2">
    <source>
        <dbReference type="Google" id="ProtNLM"/>
    </source>
</evidence>
<proteinExistence type="predicted"/>
<dbReference type="AlphaFoldDB" id="A0A6L2LGS0"/>
<sequence>MPSSTTSATTWLTRSHHVAYTWYEVRGLRSEPMIGAGTRYEGPCYNQNFGYDQPPYYSPSQPQQCYCCEVYGCPHYSSDCQTRNPLVYEPNSCNNYDFPYFDQPPQYSPPLDLYFQKSVDDFKLQIDEITESILRRVMPNPPVILIDTDESDDVTEVIFYEDQFLRQQSTTHVTPPLLKYTPPPAFLATMEPLDTLLMGDEVISTTPARENDEIIKSSVDDPVLILRESEVSLVSTDLECSMPIDSPPFPCIDDLRDAKVDINLPFGGPLDTFSTRDREIDFNTSDLETIDPVPDLMMFDIPLGNDDSISRSFDVTI</sequence>
<accession>A0A6L2LGS0</accession>
<comment type="caution">
    <text evidence="1">The sequence shown here is derived from an EMBL/GenBank/DDBJ whole genome shotgun (WGS) entry which is preliminary data.</text>
</comment>